<proteinExistence type="predicted"/>
<feature type="transmembrane region" description="Helical" evidence="1">
    <location>
        <begin position="94"/>
        <end position="115"/>
    </location>
</feature>
<evidence type="ECO:0000256" key="1">
    <source>
        <dbReference type="SAM" id="Phobius"/>
    </source>
</evidence>
<organism evidence="2 3">
    <name type="scientific">Fibrella aquatilis</name>
    <dbReference type="NCBI Taxonomy" id="2817059"/>
    <lineage>
        <taxon>Bacteria</taxon>
        <taxon>Pseudomonadati</taxon>
        <taxon>Bacteroidota</taxon>
        <taxon>Cytophagia</taxon>
        <taxon>Cytophagales</taxon>
        <taxon>Spirosomataceae</taxon>
        <taxon>Fibrella</taxon>
    </lineage>
</organism>
<comment type="caution">
    <text evidence="2">The sequence shown here is derived from an EMBL/GenBank/DDBJ whole genome shotgun (WGS) entry which is preliminary data.</text>
</comment>
<dbReference type="Pfam" id="PF12412">
    <property type="entry name" value="DUF3667"/>
    <property type="match status" value="1"/>
</dbReference>
<keyword evidence="1" id="KW-0812">Transmembrane</keyword>
<feature type="transmembrane region" description="Helical" evidence="1">
    <location>
        <begin position="150"/>
        <end position="168"/>
    </location>
</feature>
<dbReference type="Proteomes" id="UP000664795">
    <property type="component" value="Unassembled WGS sequence"/>
</dbReference>
<evidence type="ECO:0000313" key="2">
    <source>
        <dbReference type="EMBL" id="MBO0931563.1"/>
    </source>
</evidence>
<evidence type="ECO:0000313" key="3">
    <source>
        <dbReference type="Proteomes" id="UP000664795"/>
    </source>
</evidence>
<dbReference type="InterPro" id="IPR022134">
    <property type="entry name" value="DUF3667"/>
</dbReference>
<keyword evidence="3" id="KW-1185">Reference proteome</keyword>
<sequence>MLSEPVTDVHNHHATGQITCRNCANPFEGHFCNQCGQSAHTHAVNWHYIWHEVPHSVWHLDRGILFTLRELCTRPGHTVREFLAGKRVKHYRPLALLLILGAVVVFVTHSLHVNIAQDTQKLLSPASATKSGRLQAFQKEASQFVERNRTLVQIALIPIYALGFWIMFRRRGYNYPELLVTQTFVANFALLFSLIPVLMYWAMGSSMAVYSSSMSLSLLVMMGYNMIVHTQLYQGKLPTRTIVWRSAAAYLLGYGLFILLVMLITLVYIIVSR</sequence>
<gene>
    <name evidence="2" type="ORF">J2I48_11190</name>
</gene>
<accession>A0A939G864</accession>
<reference evidence="2 3" key="1">
    <citation type="submission" date="2021-03" db="EMBL/GenBank/DDBJ databases">
        <title>Fibrella sp. HMF5036 genome sequencing and assembly.</title>
        <authorList>
            <person name="Kang H."/>
            <person name="Kim H."/>
            <person name="Bae S."/>
            <person name="Joh K."/>
        </authorList>
    </citation>
    <scope>NUCLEOTIDE SEQUENCE [LARGE SCALE GENOMIC DNA]</scope>
    <source>
        <strain evidence="2 3">HMF5036</strain>
    </source>
</reference>
<dbReference type="RefSeq" id="WP_207335527.1">
    <property type="nucleotide sequence ID" value="NZ_JAFMYU010000007.1"/>
</dbReference>
<dbReference type="AlphaFoldDB" id="A0A939G864"/>
<feature type="transmembrane region" description="Helical" evidence="1">
    <location>
        <begin position="248"/>
        <end position="271"/>
    </location>
</feature>
<feature type="transmembrane region" description="Helical" evidence="1">
    <location>
        <begin position="180"/>
        <end position="202"/>
    </location>
</feature>
<keyword evidence="1" id="KW-0472">Membrane</keyword>
<dbReference type="EMBL" id="JAFMYU010000007">
    <property type="protein sequence ID" value="MBO0931563.1"/>
    <property type="molecule type" value="Genomic_DNA"/>
</dbReference>
<feature type="transmembrane region" description="Helical" evidence="1">
    <location>
        <begin position="208"/>
        <end position="227"/>
    </location>
</feature>
<name>A0A939G864_9BACT</name>
<keyword evidence="1" id="KW-1133">Transmembrane helix</keyword>
<protein>
    <submittedName>
        <fullName evidence="2">DUF3667 domain-containing protein</fullName>
    </submittedName>
</protein>